<dbReference type="AlphaFoldDB" id="A0AAV7PU67"/>
<reference evidence="2" key="1">
    <citation type="journal article" date="2022" name="bioRxiv">
        <title>Sequencing and chromosome-scale assembly of the giantPleurodeles waltlgenome.</title>
        <authorList>
            <person name="Brown T."/>
            <person name="Elewa A."/>
            <person name="Iarovenko S."/>
            <person name="Subramanian E."/>
            <person name="Araus A.J."/>
            <person name="Petzold A."/>
            <person name="Susuki M."/>
            <person name="Suzuki K.-i.T."/>
            <person name="Hayashi T."/>
            <person name="Toyoda A."/>
            <person name="Oliveira C."/>
            <person name="Osipova E."/>
            <person name="Leigh N.D."/>
            <person name="Simon A."/>
            <person name="Yun M.H."/>
        </authorList>
    </citation>
    <scope>NUCLEOTIDE SEQUENCE</scope>
    <source>
        <strain evidence="2">20211129_DDA</strain>
        <tissue evidence="2">Liver</tissue>
    </source>
</reference>
<accession>A0AAV7PU67</accession>
<proteinExistence type="predicted"/>
<organism evidence="2 3">
    <name type="scientific">Pleurodeles waltl</name>
    <name type="common">Iberian ribbed newt</name>
    <dbReference type="NCBI Taxonomy" id="8319"/>
    <lineage>
        <taxon>Eukaryota</taxon>
        <taxon>Metazoa</taxon>
        <taxon>Chordata</taxon>
        <taxon>Craniata</taxon>
        <taxon>Vertebrata</taxon>
        <taxon>Euteleostomi</taxon>
        <taxon>Amphibia</taxon>
        <taxon>Batrachia</taxon>
        <taxon>Caudata</taxon>
        <taxon>Salamandroidea</taxon>
        <taxon>Salamandridae</taxon>
        <taxon>Pleurodelinae</taxon>
        <taxon>Pleurodeles</taxon>
    </lineage>
</organism>
<keyword evidence="3" id="KW-1185">Reference proteome</keyword>
<sequence length="137" mass="14740">MPELEGRPSGCTMTSEKRFHLPLAGTGILRPGISEPKLVIRKGDMGWPQGAMTRARSELLNLDMLEQPPGSSETSSHALCDTTGWRREPRPAVSNPGSAGPLTQGPVTASYSRQAGETVLGLQIPIWGTLRHDRLGN</sequence>
<gene>
    <name evidence="2" type="ORF">NDU88_007481</name>
</gene>
<dbReference type="EMBL" id="JANPWB010000011">
    <property type="protein sequence ID" value="KAJ1129110.1"/>
    <property type="molecule type" value="Genomic_DNA"/>
</dbReference>
<evidence type="ECO:0000313" key="3">
    <source>
        <dbReference type="Proteomes" id="UP001066276"/>
    </source>
</evidence>
<comment type="caution">
    <text evidence="2">The sequence shown here is derived from an EMBL/GenBank/DDBJ whole genome shotgun (WGS) entry which is preliminary data.</text>
</comment>
<evidence type="ECO:0000256" key="1">
    <source>
        <dbReference type="SAM" id="MobiDB-lite"/>
    </source>
</evidence>
<dbReference type="Proteomes" id="UP001066276">
    <property type="component" value="Chromosome 7"/>
</dbReference>
<feature type="region of interest" description="Disordered" evidence="1">
    <location>
        <begin position="65"/>
        <end position="108"/>
    </location>
</feature>
<name>A0AAV7PU67_PLEWA</name>
<protein>
    <submittedName>
        <fullName evidence="2">Uncharacterized protein</fullName>
    </submittedName>
</protein>
<evidence type="ECO:0000313" key="2">
    <source>
        <dbReference type="EMBL" id="KAJ1129110.1"/>
    </source>
</evidence>